<dbReference type="PATRIC" id="fig|993692.3.peg.2358"/>
<reference evidence="3 4" key="1">
    <citation type="journal article" date="2015" name="Genome Announc.">
        <title>Expanding the biotechnology potential of lactobacilli through comparative genomics of 213 strains and associated genera.</title>
        <authorList>
            <person name="Sun Z."/>
            <person name="Harris H.M."/>
            <person name="McCann A."/>
            <person name="Guo C."/>
            <person name="Argimon S."/>
            <person name="Zhang W."/>
            <person name="Yang X."/>
            <person name="Jeffery I.B."/>
            <person name="Cooney J.C."/>
            <person name="Kagawa T.F."/>
            <person name="Liu W."/>
            <person name="Song Y."/>
            <person name="Salvetti E."/>
            <person name="Wrobel A."/>
            <person name="Rasinkangas P."/>
            <person name="Parkhill J."/>
            <person name="Rea M.C."/>
            <person name="O'Sullivan O."/>
            <person name="Ritari J."/>
            <person name="Douillard F.P."/>
            <person name="Paul Ross R."/>
            <person name="Yang R."/>
            <person name="Briner A.E."/>
            <person name="Felis G.E."/>
            <person name="de Vos W.M."/>
            <person name="Barrangou R."/>
            <person name="Klaenhammer T.R."/>
            <person name="Caufield P.W."/>
            <person name="Cui Y."/>
            <person name="Zhang H."/>
            <person name="O'Toole P.W."/>
        </authorList>
    </citation>
    <scope>NUCLEOTIDE SEQUENCE [LARGE SCALE GENOMIC DNA]</scope>
    <source>
        <strain evidence="3 4">DSM 24716</strain>
    </source>
</reference>
<evidence type="ECO:0000259" key="2">
    <source>
        <dbReference type="Pfam" id="PF20434"/>
    </source>
</evidence>
<dbReference type="PANTHER" id="PTHR48081">
    <property type="entry name" value="AB HYDROLASE SUPERFAMILY PROTEIN C4A8.06C"/>
    <property type="match status" value="1"/>
</dbReference>
<dbReference type="Pfam" id="PF20434">
    <property type="entry name" value="BD-FAE"/>
    <property type="match status" value="1"/>
</dbReference>
<evidence type="ECO:0000313" key="3">
    <source>
        <dbReference type="EMBL" id="KRN99709.1"/>
    </source>
</evidence>
<feature type="domain" description="BD-FAE-like" evidence="2">
    <location>
        <begin position="44"/>
        <end position="229"/>
    </location>
</feature>
<dbReference type="STRING" id="993692.IV57_GL002314"/>
<comment type="caution">
    <text evidence="3">The sequence shown here is derived from an EMBL/GenBank/DDBJ whole genome shotgun (WGS) entry which is preliminary data.</text>
</comment>
<protein>
    <submittedName>
        <fullName evidence="3">Alpha beta hydrolase domain-containing protein</fullName>
    </submittedName>
</protein>
<dbReference type="GO" id="GO:0016787">
    <property type="term" value="F:hydrolase activity"/>
    <property type="evidence" value="ECO:0007669"/>
    <property type="project" value="UniProtKB-KW"/>
</dbReference>
<dbReference type="Gene3D" id="3.40.50.1820">
    <property type="entry name" value="alpha/beta hydrolase"/>
    <property type="match status" value="1"/>
</dbReference>
<dbReference type="InterPro" id="IPR029058">
    <property type="entry name" value="AB_hydrolase_fold"/>
</dbReference>
<sequence length="268" mass="30673">MKHIIEVPIQQDPLIIDSDITYTQVPGWLGQTTRDLHLSIIRHPKRYDDRLYPVIFWFAGGAWMDVDYNVHLANLVDYAHQGFVIVSVEYRDSNKVKFPGQLEDAQAAINYLKKHAQDYQIDPQKIIAMGQSAGGHLASMLGVHHNVNLAIPWYGVVDPLTTMNSNLTTSHELIYQNFLGKRPDVSPTLNDRANPLKFITDKTVPFLILHGLDDQIVPVSNSEQLYQKLLDNEVPVEMYLVRNAGHMDNRFWQPTITNLVINFINQYI</sequence>
<dbReference type="SUPFAM" id="SSF53474">
    <property type="entry name" value="alpha/beta-Hydrolases"/>
    <property type="match status" value="1"/>
</dbReference>
<accession>A0A0R2LLZ9</accession>
<evidence type="ECO:0000313" key="4">
    <source>
        <dbReference type="Proteomes" id="UP000051006"/>
    </source>
</evidence>
<dbReference type="RefSeq" id="WP_057880429.1">
    <property type="nucleotide sequence ID" value="NZ_JQCF01000007.1"/>
</dbReference>
<dbReference type="OrthoDB" id="9815425at2"/>
<keyword evidence="4" id="KW-1185">Reference proteome</keyword>
<keyword evidence="1 3" id="KW-0378">Hydrolase</keyword>
<gene>
    <name evidence="3" type="ORF">IV57_GL002314</name>
</gene>
<evidence type="ECO:0000256" key="1">
    <source>
        <dbReference type="ARBA" id="ARBA00022801"/>
    </source>
</evidence>
<name>A0A0R2LLZ9_9LACO</name>
<dbReference type="InterPro" id="IPR049492">
    <property type="entry name" value="BD-FAE-like_dom"/>
</dbReference>
<dbReference type="PANTHER" id="PTHR48081:SF13">
    <property type="entry name" value="ALPHA_BETA HYDROLASE"/>
    <property type="match status" value="1"/>
</dbReference>
<dbReference type="Proteomes" id="UP000051006">
    <property type="component" value="Unassembled WGS sequence"/>
</dbReference>
<proteinExistence type="predicted"/>
<dbReference type="EMBL" id="JQCF01000007">
    <property type="protein sequence ID" value="KRN99709.1"/>
    <property type="molecule type" value="Genomic_DNA"/>
</dbReference>
<organism evidence="3 4">
    <name type="scientific">Companilactobacillus kimchiensis</name>
    <dbReference type="NCBI Taxonomy" id="993692"/>
    <lineage>
        <taxon>Bacteria</taxon>
        <taxon>Bacillati</taxon>
        <taxon>Bacillota</taxon>
        <taxon>Bacilli</taxon>
        <taxon>Lactobacillales</taxon>
        <taxon>Lactobacillaceae</taxon>
        <taxon>Companilactobacillus</taxon>
    </lineage>
</organism>
<dbReference type="InterPro" id="IPR050300">
    <property type="entry name" value="GDXG_lipolytic_enzyme"/>
</dbReference>
<dbReference type="AlphaFoldDB" id="A0A0R2LLZ9"/>